<reference evidence="1" key="1">
    <citation type="submission" date="2023-07" db="EMBL/GenBank/DDBJ databases">
        <authorList>
            <consortium name="AG Swart"/>
            <person name="Singh M."/>
            <person name="Singh A."/>
            <person name="Seah K."/>
            <person name="Emmerich C."/>
        </authorList>
    </citation>
    <scope>NUCLEOTIDE SEQUENCE</scope>
    <source>
        <strain evidence="1">DP1</strain>
    </source>
</reference>
<dbReference type="AlphaFoldDB" id="A0AAD1U5J4"/>
<keyword evidence="2" id="KW-1185">Reference proteome</keyword>
<dbReference type="Proteomes" id="UP001295684">
    <property type="component" value="Unassembled WGS sequence"/>
</dbReference>
<dbReference type="EMBL" id="CAMPGE010003911">
    <property type="protein sequence ID" value="CAI2362755.1"/>
    <property type="molecule type" value="Genomic_DNA"/>
</dbReference>
<name>A0AAD1U5J4_EUPCR</name>
<proteinExistence type="predicted"/>
<sequence length="61" mass="6645">MRLCVDKCGAWGILGGYTWLYEERGGFEGVEGEEWVVRVWSGVLGGGEGGLAIVRVCLVRL</sequence>
<evidence type="ECO:0000313" key="1">
    <source>
        <dbReference type="EMBL" id="CAI2362755.1"/>
    </source>
</evidence>
<accession>A0AAD1U5J4</accession>
<comment type="caution">
    <text evidence="1">The sequence shown here is derived from an EMBL/GenBank/DDBJ whole genome shotgun (WGS) entry which is preliminary data.</text>
</comment>
<organism evidence="1 2">
    <name type="scientific">Euplotes crassus</name>
    <dbReference type="NCBI Taxonomy" id="5936"/>
    <lineage>
        <taxon>Eukaryota</taxon>
        <taxon>Sar</taxon>
        <taxon>Alveolata</taxon>
        <taxon>Ciliophora</taxon>
        <taxon>Intramacronucleata</taxon>
        <taxon>Spirotrichea</taxon>
        <taxon>Hypotrichia</taxon>
        <taxon>Euplotida</taxon>
        <taxon>Euplotidae</taxon>
        <taxon>Moneuplotes</taxon>
    </lineage>
</organism>
<evidence type="ECO:0000313" key="2">
    <source>
        <dbReference type="Proteomes" id="UP001295684"/>
    </source>
</evidence>
<protein>
    <submittedName>
        <fullName evidence="1">Uncharacterized protein</fullName>
    </submittedName>
</protein>
<gene>
    <name evidence="1" type="ORF">ECRASSUSDP1_LOCUS4082</name>
</gene>